<dbReference type="PROSITE" id="PS51585">
    <property type="entry name" value="SAM_MT_TPMT"/>
    <property type="match status" value="1"/>
</dbReference>
<dbReference type="PANTHER" id="PTHR32183:SF11">
    <property type="entry name" value="THIOL METHYLTRANSFERASE 2-RELATED"/>
    <property type="match status" value="1"/>
</dbReference>
<dbReference type="InterPro" id="IPR008854">
    <property type="entry name" value="TPMT"/>
</dbReference>
<accession>A0A941I4A3</accession>
<dbReference type="Pfam" id="PF05724">
    <property type="entry name" value="TPMT"/>
    <property type="match status" value="1"/>
</dbReference>
<comment type="caution">
    <text evidence="5">The sequence shown here is derived from an EMBL/GenBank/DDBJ whole genome shotgun (WGS) entry which is preliminary data.</text>
</comment>
<keyword evidence="1" id="KW-0597">Phosphoprotein</keyword>
<dbReference type="Gene3D" id="3.40.50.150">
    <property type="entry name" value="Vaccinia Virus protein VP39"/>
    <property type="match status" value="1"/>
</dbReference>
<gene>
    <name evidence="5" type="ORF">KDM92_14060</name>
</gene>
<evidence type="ECO:0000256" key="1">
    <source>
        <dbReference type="ARBA" id="ARBA00022553"/>
    </source>
</evidence>
<sequence length="207" mass="23177">MTAQFSSRDPNHPTFWDERFAQGFTPWNFAAVPQALRDFVGAFQRTESSTPNCLIPGCGHANELGFLCESGWQVTAIDFSAAAVQAAKSQVEPWSAQVQQADFFEFTPAGPLDLIYERAFFCALPPAIREAVVRRWAELLPSGAKLIGYFLLDETESISKKGPPFLTSVKEFAGLMSPYFECIENVKVSDSLAVFEGKEHWQVWRRI</sequence>
<proteinExistence type="predicted"/>
<dbReference type="GO" id="GO:0008757">
    <property type="term" value="F:S-adenosylmethionine-dependent methyltransferase activity"/>
    <property type="evidence" value="ECO:0007669"/>
    <property type="project" value="InterPro"/>
</dbReference>
<keyword evidence="3" id="KW-0808">Transferase</keyword>
<dbReference type="AlphaFoldDB" id="A0A941I4A3"/>
<dbReference type="GO" id="GO:0032259">
    <property type="term" value="P:methylation"/>
    <property type="evidence" value="ECO:0007669"/>
    <property type="project" value="UniProtKB-KW"/>
</dbReference>
<dbReference type="SUPFAM" id="SSF53335">
    <property type="entry name" value="S-adenosyl-L-methionine-dependent methyltransferases"/>
    <property type="match status" value="1"/>
</dbReference>
<reference evidence="5 6" key="1">
    <citation type="submission" date="2021-04" db="EMBL/GenBank/DDBJ databases">
        <title>novel species isolated from subtropical streams in China.</title>
        <authorList>
            <person name="Lu H."/>
        </authorList>
    </citation>
    <scope>NUCLEOTIDE SEQUENCE [LARGE SCALE GENOMIC DNA]</scope>
    <source>
        <strain evidence="5 6">BYS107W</strain>
    </source>
</reference>
<keyword evidence="2 5" id="KW-0489">Methyltransferase</keyword>
<evidence type="ECO:0000256" key="3">
    <source>
        <dbReference type="ARBA" id="ARBA00022679"/>
    </source>
</evidence>
<evidence type="ECO:0000313" key="5">
    <source>
        <dbReference type="EMBL" id="MBR7747710.1"/>
    </source>
</evidence>
<organism evidence="5 6">
    <name type="scientific">Undibacterium baiyunense</name>
    <dbReference type="NCBI Taxonomy" id="2828731"/>
    <lineage>
        <taxon>Bacteria</taxon>
        <taxon>Pseudomonadati</taxon>
        <taxon>Pseudomonadota</taxon>
        <taxon>Betaproteobacteria</taxon>
        <taxon>Burkholderiales</taxon>
        <taxon>Oxalobacteraceae</taxon>
        <taxon>Undibacterium</taxon>
    </lineage>
</organism>
<dbReference type="PANTHER" id="PTHR32183">
    <property type="match status" value="1"/>
</dbReference>
<protein>
    <submittedName>
        <fullName evidence="5">Methyltransferase domain-containing protein</fullName>
    </submittedName>
</protein>
<evidence type="ECO:0000256" key="2">
    <source>
        <dbReference type="ARBA" id="ARBA00022603"/>
    </source>
</evidence>
<name>A0A941I4A3_9BURK</name>
<dbReference type="EMBL" id="JAGSPM010000008">
    <property type="protein sequence ID" value="MBR7747710.1"/>
    <property type="molecule type" value="Genomic_DNA"/>
</dbReference>
<dbReference type="Proteomes" id="UP000680158">
    <property type="component" value="Unassembled WGS sequence"/>
</dbReference>
<dbReference type="RefSeq" id="WP_212685083.1">
    <property type="nucleotide sequence ID" value="NZ_JAGSPM010000008.1"/>
</dbReference>
<dbReference type="CDD" id="cd02440">
    <property type="entry name" value="AdoMet_MTases"/>
    <property type="match status" value="1"/>
</dbReference>
<evidence type="ECO:0000256" key="4">
    <source>
        <dbReference type="ARBA" id="ARBA00022691"/>
    </source>
</evidence>
<dbReference type="InterPro" id="IPR029063">
    <property type="entry name" value="SAM-dependent_MTases_sf"/>
</dbReference>
<keyword evidence="6" id="KW-1185">Reference proteome</keyword>
<evidence type="ECO:0000313" key="6">
    <source>
        <dbReference type="Proteomes" id="UP000680158"/>
    </source>
</evidence>
<keyword evidence="4" id="KW-0949">S-adenosyl-L-methionine</keyword>